<evidence type="ECO:0000313" key="2">
    <source>
        <dbReference type="EMBL" id="SIQ12523.1"/>
    </source>
</evidence>
<organism evidence="2 3">
    <name type="scientific">Halanaerobium kushneri</name>
    <dbReference type="NCBI Taxonomy" id="56779"/>
    <lineage>
        <taxon>Bacteria</taxon>
        <taxon>Bacillati</taxon>
        <taxon>Bacillota</taxon>
        <taxon>Clostridia</taxon>
        <taxon>Halanaerobiales</taxon>
        <taxon>Halanaerobiaceae</taxon>
        <taxon>Halanaerobium</taxon>
    </lineage>
</organism>
<dbReference type="RefSeq" id="WP_076543636.1">
    <property type="nucleotide sequence ID" value="NZ_FTNC01000001.1"/>
</dbReference>
<protein>
    <recommendedName>
        <fullName evidence="4">PilX N-terminal</fullName>
    </recommendedName>
</protein>
<evidence type="ECO:0000313" key="3">
    <source>
        <dbReference type="Proteomes" id="UP000185669"/>
    </source>
</evidence>
<gene>
    <name evidence="2" type="ORF">SAMN05421834_101352</name>
</gene>
<evidence type="ECO:0000256" key="1">
    <source>
        <dbReference type="SAM" id="Phobius"/>
    </source>
</evidence>
<evidence type="ECO:0008006" key="4">
    <source>
        <dbReference type="Google" id="ProtNLM"/>
    </source>
</evidence>
<proteinExistence type="predicted"/>
<dbReference type="EMBL" id="FTNC01000001">
    <property type="protein sequence ID" value="SIQ12523.1"/>
    <property type="molecule type" value="Genomic_DNA"/>
</dbReference>
<keyword evidence="3" id="KW-1185">Reference proteome</keyword>
<keyword evidence="1" id="KW-0472">Membrane</keyword>
<keyword evidence="1" id="KW-0812">Transmembrane</keyword>
<feature type="transmembrane region" description="Helical" evidence="1">
    <location>
        <begin position="12"/>
        <end position="33"/>
    </location>
</feature>
<dbReference type="OrthoDB" id="2112167at2"/>
<dbReference type="STRING" id="56779.SAMN05421834_101352"/>
<dbReference type="Proteomes" id="UP000185669">
    <property type="component" value="Unassembled WGS sequence"/>
</dbReference>
<reference evidence="3" key="1">
    <citation type="submission" date="2017-01" db="EMBL/GenBank/DDBJ databases">
        <authorList>
            <person name="Varghese N."/>
            <person name="Submissions S."/>
        </authorList>
    </citation>
    <scope>NUCLEOTIDE SEQUENCE [LARGE SCALE GENOMIC DNA]</scope>
    <source>
        <strain evidence="3">ATCC 700103</strain>
    </source>
</reference>
<dbReference type="AlphaFoldDB" id="A0A1N6Q7B2"/>
<sequence length="381" mass="42295">MKVNNENGYVLVLGIVILAALLILVGIMTNLISSQLSFYRNNRDSSRAFYTAESGVAFGTEIFSFLNYKDSDEKITNNSISEDDLNKFNQKFSNSELLSLNWLVNTNTIIFNSTAKSNDIEKGVSVEYPILLDAFTNAITANKITYGNNITVDGNIAAPVIEATKNKEITYLSGEPIYKSYANISSYFEADFNIALAEKDNSMDTGSFEGLDYYSNTPSFPDIDTLSVVDEDDYSYLLDNNGTPKETHIYGDVELNHNFDGNGLLVIYGNLKIGNNVQINVGTDDFYSIIVKGNIFFGNSNSVKGFIYSEGDIYMENNGNLPYTEGIIYAEGTFDVGNPNAVEDGDFIYNRTAYDRLNEKISLEEGSGEYTVSNIISWNEL</sequence>
<name>A0A1N6Q7B2_9FIRM</name>
<keyword evidence="1" id="KW-1133">Transmembrane helix</keyword>
<accession>A0A1N6Q7B2</accession>